<gene>
    <name evidence="1" type="primary">phnH</name>
    <name evidence="1" type="ORF">GQ671_07235</name>
</gene>
<dbReference type="SUPFAM" id="SSF159709">
    <property type="entry name" value="PhnH-like"/>
    <property type="match status" value="1"/>
</dbReference>
<evidence type="ECO:0000313" key="1">
    <source>
        <dbReference type="EMBL" id="MXQ51062.1"/>
    </source>
</evidence>
<name>A0A6N8TZZ9_9STAP</name>
<dbReference type="AlphaFoldDB" id="A0A6N8TZZ9"/>
<dbReference type="GO" id="GO:0016829">
    <property type="term" value="F:lyase activity"/>
    <property type="evidence" value="ECO:0007669"/>
    <property type="project" value="UniProtKB-KW"/>
</dbReference>
<dbReference type="EMBL" id="WUUK01000002">
    <property type="protein sequence ID" value="MXQ51062.1"/>
    <property type="molecule type" value="Genomic_DNA"/>
</dbReference>
<comment type="caution">
    <text evidence="1">The sequence shown here is derived from an EMBL/GenBank/DDBJ whole genome shotgun (WGS) entry which is preliminary data.</text>
</comment>
<dbReference type="OrthoDB" id="154477at2"/>
<dbReference type="InterPro" id="IPR008772">
    <property type="entry name" value="Phosphonate_metab_PhnH"/>
</dbReference>
<dbReference type="Gene3D" id="3.40.50.11310">
    <property type="entry name" value="Bacterial phosphonate metabolism protein PhnH"/>
    <property type="match status" value="1"/>
</dbReference>
<keyword evidence="1" id="KW-0456">Lyase</keyword>
<reference evidence="1 2" key="1">
    <citation type="submission" date="2019-12" db="EMBL/GenBank/DDBJ databases">
        <title>Salinicoccus cyprini sp. nov., isolated from gastro-intestinal tract of mirror carp, Cyprinus carpio var. specularis, collected from Gobind Sagar Reservoir, Himachal Pradesh, India.</title>
        <authorList>
            <person name="Talwar C."/>
            <person name="Singh A.K."/>
            <person name="Lal R."/>
            <person name="Negi R.K."/>
        </authorList>
    </citation>
    <scope>NUCLEOTIDE SEQUENCE [LARGE SCALE GENOMIC DNA]</scope>
    <source>
        <strain evidence="1 2">J-82</strain>
    </source>
</reference>
<evidence type="ECO:0000313" key="2">
    <source>
        <dbReference type="Proteomes" id="UP000436284"/>
    </source>
</evidence>
<dbReference type="Pfam" id="PF05845">
    <property type="entry name" value="PhnH"/>
    <property type="match status" value="1"/>
</dbReference>
<accession>A0A6N8TZZ9</accession>
<dbReference type="PIRSF" id="PIRSF020680">
    <property type="entry name" value="PhnH"/>
    <property type="match status" value="1"/>
</dbReference>
<proteinExistence type="predicted"/>
<dbReference type="InterPro" id="IPR038058">
    <property type="entry name" value="PhnH-like_sp"/>
</dbReference>
<organism evidence="1 2">
    <name type="scientific">Salinicoccus hispanicus</name>
    <dbReference type="NCBI Taxonomy" id="157225"/>
    <lineage>
        <taxon>Bacteria</taxon>
        <taxon>Bacillati</taxon>
        <taxon>Bacillota</taxon>
        <taxon>Bacilli</taxon>
        <taxon>Bacillales</taxon>
        <taxon>Staphylococcaceae</taxon>
        <taxon>Salinicoccus</taxon>
    </lineage>
</organism>
<dbReference type="NCBIfam" id="TIGR03292">
    <property type="entry name" value="PhnH_redo"/>
    <property type="match status" value="1"/>
</dbReference>
<keyword evidence="2" id="KW-1185">Reference proteome</keyword>
<dbReference type="GO" id="GO:0019634">
    <property type="term" value="P:organic phosphonate metabolic process"/>
    <property type="evidence" value="ECO:0007669"/>
    <property type="project" value="InterPro"/>
</dbReference>
<protein>
    <submittedName>
        <fullName evidence="1">Phosphonate C-P lyase system protein PhnH</fullName>
    </submittedName>
</protein>
<dbReference type="Proteomes" id="UP000436284">
    <property type="component" value="Unassembled WGS sequence"/>
</dbReference>
<sequence>MTTMIHETQQHYRKLIDLFSRPGEVGAGRMEMPNFTRFSDAVLATVMTLLDNEICFATTAQGDREEFMTLTGAKCTEDYSVADFIVMKESDLTEEMMETIKAGTLASPEKSATLIIEVASIGSGYSYRLQGPGIKTVNEVAMSLDPKWMAIRDTRCIEFPIGIDLILIDRDNHMTVIPRTTSVEVV</sequence>